<dbReference type="PANTHER" id="PTHR34219:SF4">
    <property type="entry name" value="PEPSY DOMAIN-CONTAINING PROTEIN"/>
    <property type="match status" value="1"/>
</dbReference>
<feature type="transmembrane region" description="Helical" evidence="1">
    <location>
        <begin position="350"/>
        <end position="371"/>
    </location>
</feature>
<feature type="transmembrane region" description="Helical" evidence="1">
    <location>
        <begin position="491"/>
        <end position="511"/>
    </location>
</feature>
<dbReference type="InterPro" id="IPR005625">
    <property type="entry name" value="PepSY-ass_TM"/>
</dbReference>
<feature type="transmembrane region" description="Helical" evidence="1">
    <location>
        <begin position="12"/>
        <end position="36"/>
    </location>
</feature>
<accession>A0ABW2J8X3</accession>
<keyword evidence="1" id="KW-1133">Transmembrane helix</keyword>
<reference evidence="3" key="1">
    <citation type="journal article" date="2019" name="Int. J. Syst. Evol. Microbiol.">
        <title>The Global Catalogue of Microorganisms (GCM) 10K type strain sequencing project: providing services to taxonomists for standard genome sequencing and annotation.</title>
        <authorList>
            <consortium name="The Broad Institute Genomics Platform"/>
            <consortium name="The Broad Institute Genome Sequencing Center for Infectious Disease"/>
            <person name="Wu L."/>
            <person name="Ma J."/>
        </authorList>
    </citation>
    <scope>NUCLEOTIDE SEQUENCE [LARGE SCALE GENOMIC DNA]</scope>
    <source>
        <strain evidence="3">CCUG 36956</strain>
    </source>
</reference>
<proteinExistence type="predicted"/>
<dbReference type="PANTHER" id="PTHR34219">
    <property type="entry name" value="IRON-REGULATED INNER MEMBRANE PROTEIN-RELATED"/>
    <property type="match status" value="1"/>
</dbReference>
<protein>
    <submittedName>
        <fullName evidence="2">PepSY-associated TM helix domain-containing protein</fullName>
    </submittedName>
</protein>
<gene>
    <name evidence="2" type="ORF">ACFQO0_13760</name>
</gene>
<keyword evidence="3" id="KW-1185">Reference proteome</keyword>
<feature type="transmembrane region" description="Helical" evidence="1">
    <location>
        <begin position="148"/>
        <end position="169"/>
    </location>
</feature>
<evidence type="ECO:0000313" key="2">
    <source>
        <dbReference type="EMBL" id="MFC7299506.1"/>
    </source>
</evidence>
<evidence type="ECO:0000313" key="3">
    <source>
        <dbReference type="Proteomes" id="UP001596379"/>
    </source>
</evidence>
<keyword evidence="1" id="KW-0472">Membrane</keyword>
<feature type="transmembrane region" description="Helical" evidence="1">
    <location>
        <begin position="454"/>
        <end position="471"/>
    </location>
</feature>
<dbReference type="EMBL" id="JBHTCC010000003">
    <property type="protein sequence ID" value="MFC7299506.1"/>
    <property type="molecule type" value="Genomic_DNA"/>
</dbReference>
<dbReference type="Proteomes" id="UP001596379">
    <property type="component" value="Unassembled WGS sequence"/>
</dbReference>
<comment type="caution">
    <text evidence="2">The sequence shown here is derived from an EMBL/GenBank/DDBJ whole genome shotgun (WGS) entry which is preliminary data.</text>
</comment>
<evidence type="ECO:0000256" key="1">
    <source>
        <dbReference type="SAM" id="Phobius"/>
    </source>
</evidence>
<keyword evidence="1" id="KW-0812">Transmembrane</keyword>
<dbReference type="RefSeq" id="WP_382235579.1">
    <property type="nucleotide sequence ID" value="NZ_JBHTCC010000003.1"/>
</dbReference>
<dbReference type="Pfam" id="PF03929">
    <property type="entry name" value="PepSY_TM"/>
    <property type="match status" value="1"/>
</dbReference>
<organism evidence="2 3">
    <name type="scientific">Herminiimonas aquatilis</name>
    <dbReference type="NCBI Taxonomy" id="345342"/>
    <lineage>
        <taxon>Bacteria</taxon>
        <taxon>Pseudomonadati</taxon>
        <taxon>Pseudomonadota</taxon>
        <taxon>Betaproteobacteria</taxon>
        <taxon>Burkholderiales</taxon>
        <taxon>Oxalobacteraceae</taxon>
        <taxon>Herminiimonas</taxon>
    </lineage>
</organism>
<feature type="transmembrane region" description="Helical" evidence="1">
    <location>
        <begin position="392"/>
        <end position="415"/>
    </location>
</feature>
<name>A0ABW2J8X3_9BURK</name>
<feature type="transmembrane region" description="Helical" evidence="1">
    <location>
        <begin position="190"/>
        <end position="213"/>
    </location>
</feature>
<sequence length="546" mass="60547">MKDGFRQSMAWLHTWAGLLVCWVLFLVFVAGTASYFRDEISLWMKPELHAAAVTPVSNDIAAQNAIRMLQKEAADSPRWFITLPTQRNPELSVGWTSPPVKGEKGRGKFNNAELNPATGERLAEVRETRGGDFIYRLHYDLHYMPAKWARWIIGFCAMFMLVAIISGVITHKRIFKDFFTFRPKKGQRSWLDAHNAVAVLALPYHLMITYSGLVTLMFMYMPYGAQVAYNGDEKAFLAESFRQAEIKKPARQAATLAPLEPMIAQAEKHWDGGQIGRIVINNPGDANATIQITREREKKLSHLRQSMQFDGVSGTMISTMGDETSGAAESRGVLFGLHVAEFANPLIRTLFFLCGLAGCAMVGTGALLWAVKKRQGYAKVLAKGGRVGFGLRLVDGLNIGAIAGLPIALASYFWANRLLEVGLEKRSEAEIRWFFIAWGIAAILAQIRPNRRMWQLQLLVGGALFALLPVLNVFTTDSHLGVTLLQGKGPFAVAGFDLFVLGFGLMLIYAAKRLASKKLALKMNAKDKAIEIKPKDGEHATLWEAT</sequence>
<feature type="transmembrane region" description="Helical" evidence="1">
    <location>
        <begin position="431"/>
        <end position="447"/>
    </location>
</feature>